<name>A0A163A7J3_DIDRA</name>
<dbReference type="InterPro" id="IPR006073">
    <property type="entry name" value="GTP-bd"/>
</dbReference>
<evidence type="ECO:0000256" key="1">
    <source>
        <dbReference type="SAM" id="Phobius"/>
    </source>
</evidence>
<keyword evidence="1" id="KW-0812">Transmembrane</keyword>
<organism evidence="3 4">
    <name type="scientific">Didymella rabiei</name>
    <name type="common">Chickpea ascochyta blight fungus</name>
    <name type="synonym">Mycosphaerella rabiei</name>
    <dbReference type="NCBI Taxonomy" id="5454"/>
    <lineage>
        <taxon>Eukaryota</taxon>
        <taxon>Fungi</taxon>
        <taxon>Dikarya</taxon>
        <taxon>Ascomycota</taxon>
        <taxon>Pezizomycotina</taxon>
        <taxon>Dothideomycetes</taxon>
        <taxon>Pleosporomycetidae</taxon>
        <taxon>Pleosporales</taxon>
        <taxon>Pleosporineae</taxon>
        <taxon>Didymellaceae</taxon>
        <taxon>Ascochyta</taxon>
    </lineage>
</organism>
<keyword evidence="1" id="KW-1133">Transmembrane helix</keyword>
<sequence>MTTLSPNDLFIAVMGMTGVGKTRFITNCTGQPTLEARSLESCTIGLTMHTLHVPGVTNRICLIDTPGFDDTNRSDADILQEVAFWLVRSYKLGIRLSGIIYLHRIIDVRLGGSAVRSLNVFKAMCGTENFHGVTMATTFWDKVEDFDKAREDKDELLRNPHFWKELADGNCTIRSLTAGKSSAIELVTAIAHSGKQLVLNMQYQLVEEKLPIYETDAGLVLQESWFQEKSDLHSKLMETRRQLTAALATNKADRQIYLQQHCKELSTRIIQRNAAMKDLTQSIEVITDTWAKKAADVLELRKKQYKDAQSRLKRATTSLNLVPSNSLEYVKKQREVDKLFKEKEVADRLQNIQIASYSLKLNEASLATAIVSGIGSMISAGVAVVPFIPIIAACNVM</sequence>
<dbReference type="InterPro" id="IPR027417">
    <property type="entry name" value="P-loop_NTPase"/>
</dbReference>
<feature type="transmembrane region" description="Helical" evidence="1">
    <location>
        <begin position="366"/>
        <end position="394"/>
    </location>
</feature>
<feature type="domain" description="G" evidence="2">
    <location>
        <begin position="11"/>
        <end position="72"/>
    </location>
</feature>
<evidence type="ECO:0000313" key="3">
    <source>
        <dbReference type="EMBL" id="KZM21031.1"/>
    </source>
</evidence>
<accession>A0A163A7J3</accession>
<proteinExistence type="predicted"/>
<dbReference type="Proteomes" id="UP000076837">
    <property type="component" value="Unassembled WGS sequence"/>
</dbReference>
<dbReference type="SUPFAM" id="SSF52540">
    <property type="entry name" value="P-loop containing nucleoside triphosphate hydrolases"/>
    <property type="match status" value="1"/>
</dbReference>
<evidence type="ECO:0000259" key="2">
    <source>
        <dbReference type="Pfam" id="PF01926"/>
    </source>
</evidence>
<protein>
    <submittedName>
        <fullName evidence="3">GTP binding</fullName>
    </submittedName>
</protein>
<dbReference type="EMBL" id="JYNV01000258">
    <property type="protein sequence ID" value="KZM21031.1"/>
    <property type="molecule type" value="Genomic_DNA"/>
</dbReference>
<comment type="caution">
    <text evidence="3">The sequence shown here is derived from an EMBL/GenBank/DDBJ whole genome shotgun (WGS) entry which is preliminary data.</text>
</comment>
<keyword evidence="4" id="KW-1185">Reference proteome</keyword>
<evidence type="ECO:0000313" key="4">
    <source>
        <dbReference type="Proteomes" id="UP000076837"/>
    </source>
</evidence>
<keyword evidence="1" id="KW-0472">Membrane</keyword>
<dbReference type="Gene3D" id="3.40.50.300">
    <property type="entry name" value="P-loop containing nucleotide triphosphate hydrolases"/>
    <property type="match status" value="1"/>
</dbReference>
<reference evidence="3 4" key="1">
    <citation type="journal article" date="2016" name="Sci. Rep.">
        <title>Draft genome sequencing and secretome analysis of fungal phytopathogen Ascochyta rabiei provides insight into the necrotrophic effector repertoire.</title>
        <authorList>
            <person name="Verma S."/>
            <person name="Gazara R.K."/>
            <person name="Nizam S."/>
            <person name="Parween S."/>
            <person name="Chattopadhyay D."/>
            <person name="Verma P.K."/>
        </authorList>
    </citation>
    <scope>NUCLEOTIDE SEQUENCE [LARGE SCALE GENOMIC DNA]</scope>
    <source>
        <strain evidence="3 4">ArDII</strain>
    </source>
</reference>
<dbReference type="Pfam" id="PF01926">
    <property type="entry name" value="MMR_HSR1"/>
    <property type="match status" value="1"/>
</dbReference>
<dbReference type="CDD" id="cd00882">
    <property type="entry name" value="Ras_like_GTPase"/>
    <property type="match status" value="1"/>
</dbReference>
<gene>
    <name evidence="3" type="ORF">ST47_g7835</name>
</gene>
<dbReference type="GO" id="GO:0005525">
    <property type="term" value="F:GTP binding"/>
    <property type="evidence" value="ECO:0007669"/>
    <property type="project" value="InterPro"/>
</dbReference>
<dbReference type="AlphaFoldDB" id="A0A163A7J3"/>
<dbReference type="STRING" id="5454.A0A163A7J3"/>